<keyword evidence="2 5" id="KW-0812">Transmembrane</keyword>
<protein>
    <recommendedName>
        <fullName evidence="6">Amino acid permease/ SLC12A domain-containing protein</fullName>
    </recommendedName>
</protein>
<gene>
    <name evidence="7" type="ORF">B9Q03_05405</name>
</gene>
<proteinExistence type="predicted"/>
<feature type="transmembrane region" description="Helical" evidence="5">
    <location>
        <begin position="154"/>
        <end position="177"/>
    </location>
</feature>
<feature type="transmembrane region" description="Helical" evidence="5">
    <location>
        <begin position="92"/>
        <end position="114"/>
    </location>
</feature>
<organism evidence="7 8">
    <name type="scientific">Candidatus Marsarchaeota G2 archaeon OSP_D</name>
    <dbReference type="NCBI Taxonomy" id="1978157"/>
    <lineage>
        <taxon>Archaea</taxon>
        <taxon>Candidatus Marsarchaeota</taxon>
        <taxon>Candidatus Marsarchaeota group 2</taxon>
    </lineage>
</organism>
<dbReference type="PANTHER" id="PTHR42770">
    <property type="entry name" value="AMINO ACID TRANSPORTER-RELATED"/>
    <property type="match status" value="1"/>
</dbReference>
<feature type="transmembrane region" description="Helical" evidence="5">
    <location>
        <begin position="369"/>
        <end position="391"/>
    </location>
</feature>
<comment type="caution">
    <text evidence="7">The sequence shown here is derived from an EMBL/GenBank/DDBJ whole genome shotgun (WGS) entry which is preliminary data.</text>
</comment>
<dbReference type="InterPro" id="IPR050367">
    <property type="entry name" value="APC_superfamily"/>
</dbReference>
<dbReference type="InterPro" id="IPR004841">
    <property type="entry name" value="AA-permease/SLC12A_dom"/>
</dbReference>
<dbReference type="PANTHER" id="PTHR42770:SF11">
    <property type="entry name" value="INNER MEMBRANE TRANSPORT PROTEIN YBAT"/>
    <property type="match status" value="1"/>
</dbReference>
<feature type="transmembrane region" description="Helical" evidence="5">
    <location>
        <begin position="197"/>
        <end position="221"/>
    </location>
</feature>
<dbReference type="AlphaFoldDB" id="A0A2R6AXF5"/>
<feature type="domain" description="Amino acid permease/ SLC12A" evidence="6">
    <location>
        <begin position="14"/>
        <end position="431"/>
    </location>
</feature>
<keyword evidence="4 5" id="KW-0472">Membrane</keyword>
<evidence type="ECO:0000256" key="3">
    <source>
        <dbReference type="ARBA" id="ARBA00022989"/>
    </source>
</evidence>
<feature type="transmembrane region" description="Helical" evidence="5">
    <location>
        <begin position="431"/>
        <end position="452"/>
    </location>
</feature>
<dbReference type="Proteomes" id="UP000240322">
    <property type="component" value="Unassembled WGS sequence"/>
</dbReference>
<feature type="transmembrane region" description="Helical" evidence="5">
    <location>
        <begin position="126"/>
        <end position="147"/>
    </location>
</feature>
<keyword evidence="3 5" id="KW-1133">Transmembrane helix</keyword>
<feature type="transmembrane region" description="Helical" evidence="5">
    <location>
        <begin position="403"/>
        <end position="425"/>
    </location>
</feature>
<evidence type="ECO:0000256" key="4">
    <source>
        <dbReference type="ARBA" id="ARBA00023136"/>
    </source>
</evidence>
<evidence type="ECO:0000259" key="6">
    <source>
        <dbReference type="Pfam" id="PF00324"/>
    </source>
</evidence>
<dbReference type="PIRSF" id="PIRSF006060">
    <property type="entry name" value="AA_transporter"/>
    <property type="match status" value="1"/>
</dbReference>
<name>A0A2R6AXF5_9ARCH</name>
<evidence type="ECO:0000256" key="2">
    <source>
        <dbReference type="ARBA" id="ARBA00022692"/>
    </source>
</evidence>
<dbReference type="EMBL" id="NEXE01000039">
    <property type="protein sequence ID" value="PSN90983.1"/>
    <property type="molecule type" value="Genomic_DNA"/>
</dbReference>
<reference evidence="7 8" key="1">
    <citation type="submission" date="2017-04" db="EMBL/GenBank/DDBJ databases">
        <title>Novel microbial lineages endemic to geothermal iron-oxide mats fill important gaps in the evolutionary history of Archaea.</title>
        <authorList>
            <person name="Jay Z.J."/>
            <person name="Beam J.P."/>
            <person name="Dlakic M."/>
            <person name="Rusch D.B."/>
            <person name="Kozubal M.A."/>
            <person name="Inskeep W.P."/>
        </authorList>
    </citation>
    <scope>NUCLEOTIDE SEQUENCE [LARGE SCALE GENOMIC DNA]</scope>
    <source>
        <strain evidence="7">OSP_D</strain>
    </source>
</reference>
<dbReference type="GO" id="GO:0055085">
    <property type="term" value="P:transmembrane transport"/>
    <property type="evidence" value="ECO:0007669"/>
    <property type="project" value="InterPro"/>
</dbReference>
<evidence type="ECO:0000313" key="7">
    <source>
        <dbReference type="EMBL" id="PSN90983.1"/>
    </source>
</evidence>
<evidence type="ECO:0000256" key="5">
    <source>
        <dbReference type="SAM" id="Phobius"/>
    </source>
</evidence>
<feature type="transmembrane region" description="Helical" evidence="5">
    <location>
        <begin position="45"/>
        <end position="63"/>
    </location>
</feature>
<feature type="transmembrane region" description="Helical" evidence="5">
    <location>
        <begin position="335"/>
        <end position="357"/>
    </location>
</feature>
<feature type="transmembrane region" description="Helical" evidence="5">
    <location>
        <begin position="233"/>
        <end position="258"/>
    </location>
</feature>
<comment type="subcellular location">
    <subcellularLocation>
        <location evidence="1">Membrane</location>
        <topology evidence="1">Multi-pass membrane protein</topology>
    </subcellularLocation>
</comment>
<evidence type="ECO:0000313" key="8">
    <source>
        <dbReference type="Proteomes" id="UP000240322"/>
    </source>
</evidence>
<dbReference type="Pfam" id="PF00324">
    <property type="entry name" value="AA_permease"/>
    <property type="match status" value="1"/>
</dbReference>
<accession>A0A2R6AXF5</accession>
<dbReference type="Gene3D" id="1.20.1740.10">
    <property type="entry name" value="Amino acid/polyamine transporter I"/>
    <property type="match status" value="1"/>
</dbReference>
<feature type="transmembrane region" description="Helical" evidence="5">
    <location>
        <begin position="12"/>
        <end position="33"/>
    </location>
</feature>
<evidence type="ECO:0000256" key="1">
    <source>
        <dbReference type="ARBA" id="ARBA00004141"/>
    </source>
</evidence>
<dbReference type="GO" id="GO:0016020">
    <property type="term" value="C:membrane"/>
    <property type="evidence" value="ECO:0007669"/>
    <property type="project" value="UniProtKB-SubCell"/>
</dbReference>
<feature type="transmembrane region" description="Helical" evidence="5">
    <location>
        <begin position="278"/>
        <end position="303"/>
    </location>
</feature>
<sequence length="466" mass="49904">MSDKLKADSIGLWGLIFIAMGSLAPIAIFAGAITGASATALGETTLSFIVAMFAALFAGNTIFQYSKKIAGASGYYGYVNAGLGKHPAVFTAYLYVLYAVFNISFLILIYSWAFSGSINLILGTSLPNAVGVIFVLAVTLLSFFVVYRGLRPSALALSILGIIQIAIVVVVSAIFISKVPSPTLTPFTIQKNPGLTGLFLGVVTGSYLSYAGYGTVVALGEEAKAPKRTVGRAVIFVILIATAYYVLGSYSTTSLWGLNNMSNFASSGYPGAILAKEYIGVGVAAIIILLYNFVMFTPVVAFLNSVSRVMYAMGRDGILPARFQRLHPKLATPTFSLWFILGLIAATTIILGGIFYALYGFSNGLFDAWLFAAIVTTVSTLIIHGMVNVSLGFSAKKWPDRNVFYHYVAPAISTIIILVVLYYSAVGLPSPIYLAPIVVVVYSLILITLMYARRASYSKVEIRRGE</sequence>